<keyword evidence="3 4" id="KW-0472">Membrane</keyword>
<keyword evidence="4" id="KW-0813">Transport</keyword>
<feature type="transmembrane region" description="Helical" evidence="4">
    <location>
        <begin position="310"/>
        <end position="333"/>
    </location>
</feature>
<dbReference type="InterPro" id="IPR020846">
    <property type="entry name" value="MFS_dom"/>
</dbReference>
<dbReference type="PANTHER" id="PTHR23531:SF1">
    <property type="entry name" value="QUINOLENE RESISTANCE PROTEIN NORA"/>
    <property type="match status" value="1"/>
</dbReference>
<feature type="transmembrane region" description="Helical" evidence="4">
    <location>
        <begin position="223"/>
        <end position="250"/>
    </location>
</feature>
<evidence type="ECO:0000313" key="6">
    <source>
        <dbReference type="EMBL" id="TPG56778.1"/>
    </source>
</evidence>
<evidence type="ECO:0000256" key="4">
    <source>
        <dbReference type="HAMAP-Rule" id="MF_02091"/>
    </source>
</evidence>
<feature type="transmembrane region" description="Helical" evidence="4">
    <location>
        <begin position="373"/>
        <end position="394"/>
    </location>
</feature>
<evidence type="ECO:0000256" key="1">
    <source>
        <dbReference type="ARBA" id="ARBA00022692"/>
    </source>
</evidence>
<dbReference type="InterPro" id="IPR037541">
    <property type="entry name" value="MFS_YfcJ"/>
</dbReference>
<dbReference type="AlphaFoldDB" id="A0A502G4E3"/>
<protein>
    <recommendedName>
        <fullName evidence="4">Uncharacterized MFS-type transporter EAH77_22135</fullName>
    </recommendedName>
</protein>
<feature type="transmembrane region" description="Helical" evidence="4">
    <location>
        <begin position="154"/>
        <end position="174"/>
    </location>
</feature>
<evidence type="ECO:0000256" key="2">
    <source>
        <dbReference type="ARBA" id="ARBA00022989"/>
    </source>
</evidence>
<feature type="transmembrane region" description="Helical" evidence="4">
    <location>
        <begin position="52"/>
        <end position="76"/>
    </location>
</feature>
<dbReference type="RefSeq" id="WP_140475113.1">
    <property type="nucleotide sequence ID" value="NZ_RCZD01000016.1"/>
</dbReference>
<dbReference type="Pfam" id="PF07690">
    <property type="entry name" value="MFS_1"/>
    <property type="match status" value="1"/>
</dbReference>
<sequence length="413" mass="41703">MSSDLLRKGASAAASPNAFLKLLPITLAVFIGFLTIGLPLPVLPLHLHDTLAMSPLIVGIVIGSQFAAALLSRAWAGGLADTRGAKRAVVAGLFLAAGSGLVYLASLAFATSPPASVGVLVLGRVLLGCAESLVVTGALTWSVGLIGPQNAGKAMAWVGIAMYGAYAAGAPMGVAVYGQFGFAGIAMATILIPLIALGAIAAVRPIAPSSARRIPFYKVLRTVWVPGMGLALSSVGFGVITTFIALLFSARHWGNASLAFTAFGVAFIGARLFFGHLPDKVGGAKVAFVCVLIEAVGQLLIWGADGEPMAYIGAALTGFGYSLAFPGFGVEAVRRAPPQSRGAAMGAYVAFLDISLGITGPIAGAIANNSGVSAVYLAGAVAVVCSVGIALVLLATQPRAAHDQATARHKGVQ</sequence>
<feature type="transmembrane region" description="Helical" evidence="4">
    <location>
        <begin position="345"/>
        <end position="367"/>
    </location>
</feature>
<dbReference type="InterPro" id="IPR036259">
    <property type="entry name" value="MFS_trans_sf"/>
</dbReference>
<keyword evidence="4" id="KW-0997">Cell inner membrane</keyword>
<dbReference type="CDD" id="cd17489">
    <property type="entry name" value="MFS_YfcJ_like"/>
    <property type="match status" value="1"/>
</dbReference>
<feature type="transmembrane region" description="Helical" evidence="4">
    <location>
        <begin position="256"/>
        <end position="274"/>
    </location>
</feature>
<dbReference type="GO" id="GO:0005886">
    <property type="term" value="C:plasma membrane"/>
    <property type="evidence" value="ECO:0007669"/>
    <property type="project" value="UniProtKB-SubCell"/>
</dbReference>
<gene>
    <name evidence="6" type="ORF">EAH77_22135</name>
</gene>
<dbReference type="OrthoDB" id="322544at2"/>
<dbReference type="Proteomes" id="UP000317663">
    <property type="component" value="Unassembled WGS sequence"/>
</dbReference>
<dbReference type="HAMAP" id="MF_02091">
    <property type="entry name" value="MFS_YfcJ"/>
    <property type="match status" value="1"/>
</dbReference>
<dbReference type="NCBIfam" id="NF003477">
    <property type="entry name" value="PRK05122.1"/>
    <property type="match status" value="1"/>
</dbReference>
<dbReference type="PROSITE" id="PS50850">
    <property type="entry name" value="MFS"/>
    <property type="match status" value="1"/>
</dbReference>
<organism evidence="6 7">
    <name type="scientific">Ewingella americana</name>
    <dbReference type="NCBI Taxonomy" id="41202"/>
    <lineage>
        <taxon>Bacteria</taxon>
        <taxon>Pseudomonadati</taxon>
        <taxon>Pseudomonadota</taxon>
        <taxon>Gammaproteobacteria</taxon>
        <taxon>Enterobacterales</taxon>
        <taxon>Yersiniaceae</taxon>
        <taxon>Ewingella</taxon>
    </lineage>
</organism>
<dbReference type="NCBIfam" id="NF009048">
    <property type="entry name" value="PRK12382.1"/>
    <property type="match status" value="1"/>
</dbReference>
<feature type="domain" description="Major facilitator superfamily (MFS) profile" evidence="5">
    <location>
        <begin position="219"/>
        <end position="413"/>
    </location>
</feature>
<comment type="caution">
    <text evidence="6">The sequence shown here is derived from an EMBL/GenBank/DDBJ whole genome shotgun (WGS) entry which is preliminary data.</text>
</comment>
<keyword evidence="7" id="KW-1185">Reference proteome</keyword>
<feature type="transmembrane region" description="Helical" evidence="4">
    <location>
        <begin position="121"/>
        <end position="147"/>
    </location>
</feature>
<dbReference type="InterPro" id="IPR011701">
    <property type="entry name" value="MFS"/>
</dbReference>
<dbReference type="SUPFAM" id="SSF103473">
    <property type="entry name" value="MFS general substrate transporter"/>
    <property type="match status" value="1"/>
</dbReference>
<keyword evidence="4" id="KW-1003">Cell membrane</keyword>
<evidence type="ECO:0000259" key="5">
    <source>
        <dbReference type="PROSITE" id="PS50850"/>
    </source>
</evidence>
<evidence type="ECO:0000256" key="3">
    <source>
        <dbReference type="ARBA" id="ARBA00023136"/>
    </source>
</evidence>
<feature type="transmembrane region" description="Helical" evidence="4">
    <location>
        <begin position="286"/>
        <end position="304"/>
    </location>
</feature>
<dbReference type="EMBL" id="RCZD01000016">
    <property type="protein sequence ID" value="TPG56778.1"/>
    <property type="molecule type" value="Genomic_DNA"/>
</dbReference>
<reference evidence="6 7" key="1">
    <citation type="journal article" date="2019" name="Environ. Microbiol.">
        <title>Species interactions and distinct microbial communities in high Arctic permafrost affected cryosols are associated with the CH4 and CO2 gas fluxes.</title>
        <authorList>
            <person name="Altshuler I."/>
            <person name="Hamel J."/>
            <person name="Turney S."/>
            <person name="Magnuson E."/>
            <person name="Levesque R."/>
            <person name="Greer C."/>
            <person name="Whyte L.G."/>
        </authorList>
    </citation>
    <scope>NUCLEOTIDE SEQUENCE [LARGE SCALE GENOMIC DNA]</scope>
    <source>
        <strain evidence="6 7">E4</strain>
    </source>
</reference>
<comment type="subcellular location">
    <subcellularLocation>
        <location evidence="4">Cell inner membrane</location>
        <topology evidence="4">Multi-pass membrane protein</topology>
    </subcellularLocation>
</comment>
<dbReference type="InterPro" id="IPR052714">
    <property type="entry name" value="MFS_Exporter"/>
</dbReference>
<comment type="similarity">
    <text evidence="4">Belongs to the major facilitator superfamily. YfcJ family.</text>
</comment>
<accession>A0A502G4E3</accession>
<dbReference type="Gene3D" id="1.20.1250.20">
    <property type="entry name" value="MFS general substrate transporter like domains"/>
    <property type="match status" value="1"/>
</dbReference>
<dbReference type="PANTHER" id="PTHR23531">
    <property type="entry name" value="QUINOLENE RESISTANCE PROTEIN NORA"/>
    <property type="match status" value="1"/>
</dbReference>
<name>A0A502G4E3_9GAMM</name>
<dbReference type="GO" id="GO:0022857">
    <property type="term" value="F:transmembrane transporter activity"/>
    <property type="evidence" value="ECO:0007669"/>
    <property type="project" value="UniProtKB-UniRule"/>
</dbReference>
<feature type="transmembrane region" description="Helical" evidence="4">
    <location>
        <begin position="20"/>
        <end position="40"/>
    </location>
</feature>
<feature type="transmembrane region" description="Helical" evidence="4">
    <location>
        <begin position="88"/>
        <end position="109"/>
    </location>
</feature>
<proteinExistence type="inferred from homology"/>
<feature type="transmembrane region" description="Helical" evidence="4">
    <location>
        <begin position="180"/>
        <end position="203"/>
    </location>
</feature>
<keyword evidence="2 4" id="KW-1133">Transmembrane helix</keyword>
<evidence type="ECO:0000313" key="7">
    <source>
        <dbReference type="Proteomes" id="UP000317663"/>
    </source>
</evidence>
<keyword evidence="1 4" id="KW-0812">Transmembrane</keyword>